<feature type="region of interest" description="Disordered" evidence="2">
    <location>
        <begin position="1"/>
        <end position="34"/>
    </location>
</feature>
<feature type="domain" description="Zn(2)-C6 fungal-type" evidence="3">
    <location>
        <begin position="43"/>
        <end position="70"/>
    </location>
</feature>
<reference evidence="4" key="1">
    <citation type="journal article" date="2023" name="Mol. Phylogenet. Evol.">
        <title>Genome-scale phylogeny and comparative genomics of the fungal order Sordariales.</title>
        <authorList>
            <person name="Hensen N."/>
            <person name="Bonometti L."/>
            <person name="Westerberg I."/>
            <person name="Brannstrom I.O."/>
            <person name="Guillou S."/>
            <person name="Cros-Aarteil S."/>
            <person name="Calhoun S."/>
            <person name="Haridas S."/>
            <person name="Kuo A."/>
            <person name="Mondo S."/>
            <person name="Pangilinan J."/>
            <person name="Riley R."/>
            <person name="LaButti K."/>
            <person name="Andreopoulos B."/>
            <person name="Lipzen A."/>
            <person name="Chen C."/>
            <person name="Yan M."/>
            <person name="Daum C."/>
            <person name="Ng V."/>
            <person name="Clum A."/>
            <person name="Steindorff A."/>
            <person name="Ohm R.A."/>
            <person name="Martin F."/>
            <person name="Silar P."/>
            <person name="Natvig D.O."/>
            <person name="Lalanne C."/>
            <person name="Gautier V."/>
            <person name="Ament-Velasquez S.L."/>
            <person name="Kruys A."/>
            <person name="Hutchinson M.I."/>
            <person name="Powell A.J."/>
            <person name="Barry K."/>
            <person name="Miller A.N."/>
            <person name="Grigoriev I.V."/>
            <person name="Debuchy R."/>
            <person name="Gladieux P."/>
            <person name="Hiltunen Thoren M."/>
            <person name="Johannesson H."/>
        </authorList>
    </citation>
    <scope>NUCLEOTIDE SEQUENCE</scope>
    <source>
        <strain evidence="4">CBS 359.72</strain>
    </source>
</reference>
<organism evidence="4 5">
    <name type="scientific">Corynascus novoguineensis</name>
    <dbReference type="NCBI Taxonomy" id="1126955"/>
    <lineage>
        <taxon>Eukaryota</taxon>
        <taxon>Fungi</taxon>
        <taxon>Dikarya</taxon>
        <taxon>Ascomycota</taxon>
        <taxon>Pezizomycotina</taxon>
        <taxon>Sordariomycetes</taxon>
        <taxon>Sordariomycetidae</taxon>
        <taxon>Sordariales</taxon>
        <taxon>Chaetomiaceae</taxon>
        <taxon>Corynascus</taxon>
    </lineage>
</organism>
<name>A0AAN7HLY6_9PEZI</name>
<comment type="caution">
    <text evidence="4">The sequence shown here is derived from an EMBL/GenBank/DDBJ whole genome shotgun (WGS) entry which is preliminary data.</text>
</comment>
<evidence type="ECO:0000259" key="3">
    <source>
        <dbReference type="PROSITE" id="PS50048"/>
    </source>
</evidence>
<dbReference type="PROSITE" id="PS00463">
    <property type="entry name" value="ZN2_CY6_FUNGAL_1"/>
    <property type="match status" value="2"/>
</dbReference>
<evidence type="ECO:0000256" key="1">
    <source>
        <dbReference type="ARBA" id="ARBA00023242"/>
    </source>
</evidence>
<dbReference type="InterPro" id="IPR001138">
    <property type="entry name" value="Zn2Cys6_DnaBD"/>
</dbReference>
<dbReference type="Proteomes" id="UP001303647">
    <property type="component" value="Unassembled WGS sequence"/>
</dbReference>
<evidence type="ECO:0000313" key="4">
    <source>
        <dbReference type="EMBL" id="KAK4246185.1"/>
    </source>
</evidence>
<gene>
    <name evidence="4" type="ORF">C7999DRAFT_15663</name>
</gene>
<dbReference type="AlphaFoldDB" id="A0AAN7HLY6"/>
<feature type="compositionally biased region" description="Basic residues" evidence="2">
    <location>
        <begin position="25"/>
        <end position="34"/>
    </location>
</feature>
<dbReference type="PROSITE" id="PS50048">
    <property type="entry name" value="ZN2_CY6_FUNGAL_2"/>
    <property type="match status" value="1"/>
</dbReference>
<dbReference type="GO" id="GO:0000981">
    <property type="term" value="F:DNA-binding transcription factor activity, RNA polymerase II-specific"/>
    <property type="evidence" value="ECO:0007669"/>
    <property type="project" value="InterPro"/>
</dbReference>
<dbReference type="InterPro" id="IPR036864">
    <property type="entry name" value="Zn2-C6_fun-type_DNA-bd_sf"/>
</dbReference>
<dbReference type="SUPFAM" id="SSF57701">
    <property type="entry name" value="Zn2/Cys6 DNA-binding domain"/>
    <property type="match status" value="2"/>
</dbReference>
<keyword evidence="1" id="KW-0539">Nucleus</keyword>
<proteinExistence type="predicted"/>
<dbReference type="Gene3D" id="4.10.240.10">
    <property type="entry name" value="Zn(2)-C6 fungal-type DNA-binding domain"/>
    <property type="match status" value="1"/>
</dbReference>
<dbReference type="GO" id="GO:0008270">
    <property type="term" value="F:zinc ion binding"/>
    <property type="evidence" value="ECO:0007669"/>
    <property type="project" value="InterPro"/>
</dbReference>
<evidence type="ECO:0000256" key="2">
    <source>
        <dbReference type="SAM" id="MobiDB-lite"/>
    </source>
</evidence>
<protein>
    <recommendedName>
        <fullName evidence="3">Zn(2)-C6 fungal-type domain-containing protein</fullName>
    </recommendedName>
</protein>
<dbReference type="EMBL" id="MU857680">
    <property type="protein sequence ID" value="KAK4246185.1"/>
    <property type="molecule type" value="Genomic_DNA"/>
</dbReference>
<keyword evidence="5" id="KW-1185">Reference proteome</keyword>
<evidence type="ECO:0000313" key="5">
    <source>
        <dbReference type="Proteomes" id="UP001303647"/>
    </source>
</evidence>
<reference evidence="4" key="2">
    <citation type="submission" date="2023-05" db="EMBL/GenBank/DDBJ databases">
        <authorList>
            <consortium name="Lawrence Berkeley National Laboratory"/>
            <person name="Steindorff A."/>
            <person name="Hensen N."/>
            <person name="Bonometti L."/>
            <person name="Westerberg I."/>
            <person name="Brannstrom I.O."/>
            <person name="Guillou S."/>
            <person name="Cros-Aarteil S."/>
            <person name="Calhoun S."/>
            <person name="Haridas S."/>
            <person name="Kuo A."/>
            <person name="Mondo S."/>
            <person name="Pangilinan J."/>
            <person name="Riley R."/>
            <person name="Labutti K."/>
            <person name="Andreopoulos B."/>
            <person name="Lipzen A."/>
            <person name="Chen C."/>
            <person name="Yanf M."/>
            <person name="Daum C."/>
            <person name="Ng V."/>
            <person name="Clum A."/>
            <person name="Ohm R."/>
            <person name="Martin F."/>
            <person name="Silar P."/>
            <person name="Natvig D."/>
            <person name="Lalanne C."/>
            <person name="Gautier V."/>
            <person name="Ament-Velasquez S.L."/>
            <person name="Kruys A."/>
            <person name="Hutchinson M.I."/>
            <person name="Powell A.J."/>
            <person name="Barry K."/>
            <person name="Miller A.N."/>
            <person name="Grigoriev I.V."/>
            <person name="Debuchy R."/>
            <person name="Gladieux P."/>
            <person name="Thoren M.H."/>
            <person name="Johannesson H."/>
        </authorList>
    </citation>
    <scope>NUCLEOTIDE SEQUENCE</scope>
    <source>
        <strain evidence="4">CBS 359.72</strain>
    </source>
</reference>
<accession>A0AAN7HLY6</accession>
<dbReference type="Pfam" id="PF00172">
    <property type="entry name" value="Zn_clus"/>
    <property type="match status" value="1"/>
</dbReference>
<sequence length="121" mass="12742">MAPTKSSAGGAPSDPVNLTTSAKRGVAHGRIVKKRDIKPPGPSCLSCRKAKARCDRVMACERCIRANEECFSAGASAVTGDAVAGGKAPRACERCKRMKAACVRKESCARCKQKQIECVMG</sequence>